<keyword evidence="10" id="KW-0121">Carboxypeptidase</keyword>
<dbReference type="RefSeq" id="WP_126842471.1">
    <property type="nucleotide sequence ID" value="NZ_PIQH01000009.1"/>
</dbReference>
<comment type="cofactor">
    <cofactor evidence="7">
        <name>Zn(2+)</name>
        <dbReference type="ChEBI" id="CHEBI:29105"/>
    </cofactor>
    <text evidence="7">Binds 1 zinc ion.</text>
</comment>
<dbReference type="EMBL" id="PIQH01000009">
    <property type="protein sequence ID" value="RUO78901.1"/>
    <property type="molecule type" value="Genomic_DNA"/>
</dbReference>
<sequence length="724" mass="81554">MKMTLVAAGIAAALSVAACGDNTTTSDKQSGANAEMSQQAATANPFFKPATLQYGAPNFDRIKFEHFEPAFREGLKQHNEEIAAIANNSEAPTFENTIVAMEKSGQLLSRVSAVFDNFASADSTQEIRDLEEKLAPEFAKHSDNIHLNRKLFSRIETLYKQKDALGLDPVSIRLIEETYKEFVQAGAKLSDEQQQKIRDINEKLSSLTTDFQSALLAMKDQSVVFVDDVDQLKGLSDSEIKSLANQAKERGKEGQYAIVMSNTTRHPILSQLENRALRKRVWEASANRGYGGTEADTRPIIKKMVQLRAEKAQLLGYDNWADYVLESRMAQDPKAAKKMLEDIVPAVVKNTKAEQADIKAMMNADGIEGDVQPWDWLYYAEKVRQQKYAIDADKVKPYFEFERVLKDGVFFTMHELYGITFEERKDLPVYEPDVRVFEVKDVDGSSIGLFYADYFTRDTKRGGAWMSSFRIQNGLLNQKPVIINNLNIVKAPEGQPTLLSFDEVQTMFHEMGHAVHGLFSDVKYPSLAGTNVPRDFVEFPSTFEEDWALNPRVIARYAKHYKTGEQIPQALLDKLLAAKNFNQGFDTLEYMEAALLDLSFHTVAPGTVIDDVGAFEEKALKDSGAYMKAVPPRYRSTYFQHVFAGGYSAGYYAYLWSEVFAADAFKYMREHGGLKLENGQAFRDNILSKGNSKDPMQQYIDWRGQEPSIDALLERRGLETEANN</sequence>
<keyword evidence="2 7" id="KW-0645">Protease</keyword>
<keyword evidence="6 7" id="KW-0482">Metalloprotease</keyword>
<feature type="domain" description="Peptidase M3A/M3B catalytic" evidence="9">
    <location>
        <begin position="269"/>
        <end position="717"/>
    </location>
</feature>
<accession>A0A432ZLN8</accession>
<evidence type="ECO:0000256" key="3">
    <source>
        <dbReference type="ARBA" id="ARBA00022723"/>
    </source>
</evidence>
<dbReference type="SUPFAM" id="SSF55486">
    <property type="entry name" value="Metalloproteases ('zincins'), catalytic domain"/>
    <property type="match status" value="1"/>
</dbReference>
<dbReference type="InterPro" id="IPR034005">
    <property type="entry name" value="M3A_DCP"/>
</dbReference>
<evidence type="ECO:0000256" key="4">
    <source>
        <dbReference type="ARBA" id="ARBA00022801"/>
    </source>
</evidence>
<dbReference type="Gene3D" id="3.40.390.10">
    <property type="entry name" value="Collagenase (Catalytic Domain)"/>
    <property type="match status" value="1"/>
</dbReference>
<comment type="similarity">
    <text evidence="1 7">Belongs to the peptidase M3 family.</text>
</comment>
<dbReference type="PROSITE" id="PS51257">
    <property type="entry name" value="PROKAR_LIPOPROTEIN"/>
    <property type="match status" value="1"/>
</dbReference>
<feature type="signal peptide" evidence="8">
    <location>
        <begin position="1"/>
        <end position="18"/>
    </location>
</feature>
<dbReference type="Gene3D" id="1.10.1370.10">
    <property type="entry name" value="Neurolysin, domain 3"/>
    <property type="match status" value="1"/>
</dbReference>
<comment type="caution">
    <text evidence="10">The sequence shown here is derived from an EMBL/GenBank/DDBJ whole genome shotgun (WGS) entry which is preliminary data.</text>
</comment>
<dbReference type="GO" id="GO:0046872">
    <property type="term" value="F:metal ion binding"/>
    <property type="evidence" value="ECO:0007669"/>
    <property type="project" value="UniProtKB-UniRule"/>
</dbReference>
<dbReference type="OrthoDB" id="9773538at2"/>
<dbReference type="InterPro" id="IPR045090">
    <property type="entry name" value="Pept_M3A_M3B"/>
</dbReference>
<dbReference type="InterPro" id="IPR001567">
    <property type="entry name" value="Pept_M3A_M3B_dom"/>
</dbReference>
<evidence type="ECO:0000256" key="8">
    <source>
        <dbReference type="SAM" id="SignalP"/>
    </source>
</evidence>
<evidence type="ECO:0000313" key="11">
    <source>
        <dbReference type="Proteomes" id="UP000287996"/>
    </source>
</evidence>
<evidence type="ECO:0000256" key="7">
    <source>
        <dbReference type="RuleBase" id="RU003435"/>
    </source>
</evidence>
<evidence type="ECO:0000256" key="5">
    <source>
        <dbReference type="ARBA" id="ARBA00022833"/>
    </source>
</evidence>
<reference evidence="10 11" key="1">
    <citation type="journal article" date="2011" name="Front. Microbiol.">
        <title>Genomic signatures of strain selection and enhancement in Bacillus atrophaeus var. globigii, a historical biowarfare simulant.</title>
        <authorList>
            <person name="Gibbons H.S."/>
            <person name="Broomall S.M."/>
            <person name="McNew L.A."/>
            <person name="Daligault H."/>
            <person name="Chapman C."/>
            <person name="Bruce D."/>
            <person name="Karavis M."/>
            <person name="Krepps M."/>
            <person name="McGregor P.A."/>
            <person name="Hong C."/>
            <person name="Park K.H."/>
            <person name="Akmal A."/>
            <person name="Feldman A."/>
            <person name="Lin J.S."/>
            <person name="Chang W.E."/>
            <person name="Higgs B.W."/>
            <person name="Demirev P."/>
            <person name="Lindquist J."/>
            <person name="Liem A."/>
            <person name="Fochler E."/>
            <person name="Read T.D."/>
            <person name="Tapia R."/>
            <person name="Johnson S."/>
            <person name="Bishop-Lilly K.A."/>
            <person name="Detter C."/>
            <person name="Han C."/>
            <person name="Sozhamannan S."/>
            <person name="Rosenzweig C.N."/>
            <person name="Skowronski E.W."/>
        </authorList>
    </citation>
    <scope>NUCLEOTIDE SEQUENCE [LARGE SCALE GENOMIC DNA]</scope>
    <source>
        <strain evidence="10 11">CC-PW-9</strain>
    </source>
</reference>
<keyword evidence="4 7" id="KW-0378">Hydrolase</keyword>
<keyword evidence="11" id="KW-1185">Reference proteome</keyword>
<evidence type="ECO:0000256" key="2">
    <source>
        <dbReference type="ARBA" id="ARBA00022670"/>
    </source>
</evidence>
<dbReference type="Pfam" id="PF01432">
    <property type="entry name" value="Peptidase_M3"/>
    <property type="match status" value="1"/>
</dbReference>
<dbReference type="GO" id="GO:0006508">
    <property type="term" value="P:proteolysis"/>
    <property type="evidence" value="ECO:0007669"/>
    <property type="project" value="UniProtKB-KW"/>
</dbReference>
<dbReference type="CDD" id="cd06456">
    <property type="entry name" value="M3A_DCP"/>
    <property type="match status" value="1"/>
</dbReference>
<evidence type="ECO:0000256" key="6">
    <source>
        <dbReference type="ARBA" id="ARBA00023049"/>
    </source>
</evidence>
<dbReference type="GO" id="GO:0004180">
    <property type="term" value="F:carboxypeptidase activity"/>
    <property type="evidence" value="ECO:0007669"/>
    <property type="project" value="UniProtKB-KW"/>
</dbReference>
<keyword evidence="5 7" id="KW-0862">Zinc</keyword>
<evidence type="ECO:0000259" key="9">
    <source>
        <dbReference type="Pfam" id="PF01432"/>
    </source>
</evidence>
<dbReference type="Proteomes" id="UP000287996">
    <property type="component" value="Unassembled WGS sequence"/>
</dbReference>
<dbReference type="PANTHER" id="PTHR43660">
    <property type="entry name" value="DIPEPTIDYL CARBOXYPEPTIDASE"/>
    <property type="match status" value="1"/>
</dbReference>
<dbReference type="GO" id="GO:0004222">
    <property type="term" value="F:metalloendopeptidase activity"/>
    <property type="evidence" value="ECO:0007669"/>
    <property type="project" value="InterPro"/>
</dbReference>
<proteinExistence type="inferred from homology"/>
<feature type="chain" id="PRO_5019433848" evidence="8">
    <location>
        <begin position="19"/>
        <end position="724"/>
    </location>
</feature>
<dbReference type="GO" id="GO:0005829">
    <property type="term" value="C:cytosol"/>
    <property type="evidence" value="ECO:0007669"/>
    <property type="project" value="TreeGrafter"/>
</dbReference>
<dbReference type="InterPro" id="IPR024079">
    <property type="entry name" value="MetalloPept_cat_dom_sf"/>
</dbReference>
<evidence type="ECO:0000256" key="1">
    <source>
        <dbReference type="ARBA" id="ARBA00006040"/>
    </source>
</evidence>
<dbReference type="FunFam" id="3.40.390.10:FF:000009">
    <property type="entry name" value="Oligopeptidase A"/>
    <property type="match status" value="1"/>
</dbReference>
<keyword evidence="8" id="KW-0732">Signal</keyword>
<keyword evidence="3 7" id="KW-0479">Metal-binding</keyword>
<name>A0A432ZLN8_9GAMM</name>
<protein>
    <submittedName>
        <fullName evidence="10">Dipeptidyl carboxypeptidase II</fullName>
    </submittedName>
</protein>
<dbReference type="PANTHER" id="PTHR43660:SF1">
    <property type="entry name" value="DIPEPTIDYL CARBOXYPEPTIDASE"/>
    <property type="match status" value="1"/>
</dbReference>
<dbReference type="AlphaFoldDB" id="A0A432ZLN8"/>
<dbReference type="InterPro" id="IPR024077">
    <property type="entry name" value="Neurolysin/TOP_dom2"/>
</dbReference>
<gene>
    <name evidence="10" type="ORF">CWI84_10145</name>
</gene>
<evidence type="ECO:0000313" key="10">
    <source>
        <dbReference type="EMBL" id="RUO78901.1"/>
    </source>
</evidence>
<organism evidence="10 11">
    <name type="scientific">Idiomarina tyrosinivorans</name>
    <dbReference type="NCBI Taxonomy" id="1445662"/>
    <lineage>
        <taxon>Bacteria</taxon>
        <taxon>Pseudomonadati</taxon>
        <taxon>Pseudomonadota</taxon>
        <taxon>Gammaproteobacteria</taxon>
        <taxon>Alteromonadales</taxon>
        <taxon>Idiomarinaceae</taxon>
        <taxon>Idiomarina</taxon>
    </lineage>
</organism>